<evidence type="ECO:0000313" key="24">
    <source>
        <dbReference type="EMBL" id="ELU07652.1"/>
    </source>
</evidence>
<evidence type="ECO:0000259" key="22">
    <source>
        <dbReference type="Pfam" id="PF04696"/>
    </source>
</evidence>
<dbReference type="GO" id="GO:0016607">
    <property type="term" value="C:nuclear speck"/>
    <property type="evidence" value="ECO:0007669"/>
    <property type="project" value="UniProtKB-SubCell"/>
</dbReference>
<protein>
    <recommendedName>
        <fullName evidence="4">Pinin</fullName>
    </recommendedName>
</protein>
<keyword evidence="18" id="KW-0508">mRNA splicing</keyword>
<sequence length="224" mass="25906">MKGVEALQKELEKTKDSLKDVDENIKKLTGRDPSENRRPIQQDSGPRGPGKRRITVEDNSRLHPAKRRQSESAFERLGPRVAASRLQPRPDSGEEDDLPQRPSLQSSVVATPQDEQRREVAIQSQNKDEKSKARNRRMFGLLLGTLQSFQSEEDKVRGNKEAKRKAIEQKLDDKAKQEKEDLRKEKQQLFNERRLKKQHLRRLGDKVELVAIVSSWKLTLKMEL</sequence>
<dbReference type="InterPro" id="IPR039853">
    <property type="entry name" value="Pinin"/>
</dbReference>
<evidence type="ECO:0000256" key="1">
    <source>
        <dbReference type="ARBA" id="ARBA00004324"/>
    </source>
</evidence>
<evidence type="ECO:0000256" key="21">
    <source>
        <dbReference type="SAM" id="MobiDB-lite"/>
    </source>
</evidence>
<dbReference type="OrthoDB" id="330772at2759"/>
<keyword evidence="17" id="KW-0804">Transcription</keyword>
<evidence type="ECO:0000256" key="9">
    <source>
        <dbReference type="ARBA" id="ARBA00022728"/>
    </source>
</evidence>
<evidence type="ECO:0000313" key="25">
    <source>
        <dbReference type="EnsemblMetazoa" id="CapteP135392"/>
    </source>
</evidence>
<keyword evidence="13" id="KW-0805">Transcription regulation</keyword>
<evidence type="ECO:0000256" key="13">
    <source>
        <dbReference type="ARBA" id="ARBA00023015"/>
    </source>
</evidence>
<dbReference type="HOGENOM" id="CLU_051083_2_0_1"/>
<dbReference type="OMA" id="RDFKAWE"/>
<keyword evidence="16" id="KW-0010">Activator</keyword>
<comment type="subcellular location">
    <subcellularLocation>
        <location evidence="2">Cell junction</location>
        <location evidence="2">Desmosome</location>
    </subcellularLocation>
    <subcellularLocation>
        <location evidence="1">Nucleus speckle</location>
    </subcellularLocation>
</comment>
<evidence type="ECO:0000256" key="6">
    <source>
        <dbReference type="ARBA" id="ARBA00022499"/>
    </source>
</evidence>
<dbReference type="GO" id="GO:0006397">
    <property type="term" value="P:mRNA processing"/>
    <property type="evidence" value="ECO:0007669"/>
    <property type="project" value="UniProtKB-KW"/>
</dbReference>
<comment type="subunit">
    <text evidence="20">Found in a mRNA splicing-dependent exon junction complex (EJC). Found in a complex with SR proteins. Found in a mRNP complex with RNPS1. Component of the PSAP complex consisting of RNPS1, SAP18 and PNN. Interacts with PNISR, CTBP1, CTBP2, KRT8, KRT18, KRT19, PS1D/PNO40, PPIG, RNPS1, SFRS4 and SRRM2. Identified in the spliceosome C complex.</text>
</comment>
<evidence type="ECO:0000256" key="5">
    <source>
        <dbReference type="ARBA" id="ARBA00022481"/>
    </source>
</evidence>
<evidence type="ECO:0000256" key="7">
    <source>
        <dbReference type="ARBA" id="ARBA00022553"/>
    </source>
</evidence>
<dbReference type="EMBL" id="AMQN01007000">
    <property type="status" value="NOT_ANNOTATED_CDS"/>
    <property type="molecule type" value="Genomic_DNA"/>
</dbReference>
<dbReference type="FunCoup" id="R7UUQ5">
    <property type="interactions" value="323"/>
</dbReference>
<dbReference type="EnsemblMetazoa" id="CapteT135392">
    <property type="protein sequence ID" value="CapteP135392"/>
    <property type="gene ID" value="CapteG135392"/>
</dbReference>
<evidence type="ECO:0000256" key="12">
    <source>
        <dbReference type="ARBA" id="ARBA00022990"/>
    </source>
</evidence>
<feature type="region of interest" description="Disordered" evidence="21">
    <location>
        <begin position="1"/>
        <end position="136"/>
    </location>
</feature>
<evidence type="ECO:0000256" key="20">
    <source>
        <dbReference type="ARBA" id="ARBA00025916"/>
    </source>
</evidence>
<reference evidence="25" key="3">
    <citation type="submission" date="2015-06" db="UniProtKB">
        <authorList>
            <consortium name="EnsemblMetazoa"/>
        </authorList>
    </citation>
    <scope>IDENTIFICATION</scope>
</reference>
<evidence type="ECO:0000256" key="19">
    <source>
        <dbReference type="ARBA" id="ARBA00023242"/>
    </source>
</evidence>
<keyword evidence="6" id="KW-1017">Isopeptide bond</keyword>
<reference evidence="24 26" key="2">
    <citation type="journal article" date="2013" name="Nature">
        <title>Insights into bilaterian evolution from three spiralian genomes.</title>
        <authorList>
            <person name="Simakov O."/>
            <person name="Marletaz F."/>
            <person name="Cho S.J."/>
            <person name="Edsinger-Gonzales E."/>
            <person name="Havlak P."/>
            <person name="Hellsten U."/>
            <person name="Kuo D.H."/>
            <person name="Larsson T."/>
            <person name="Lv J."/>
            <person name="Arendt D."/>
            <person name="Savage R."/>
            <person name="Osoegawa K."/>
            <person name="de Jong P."/>
            <person name="Grimwood J."/>
            <person name="Chapman J.A."/>
            <person name="Shapiro H."/>
            <person name="Aerts A."/>
            <person name="Otillar R.P."/>
            <person name="Terry A.Y."/>
            <person name="Boore J.L."/>
            <person name="Grigoriev I.V."/>
            <person name="Lindberg D.R."/>
            <person name="Seaver E.C."/>
            <person name="Weisblat D.A."/>
            <person name="Putnam N.H."/>
            <person name="Rokhsar D.S."/>
        </authorList>
    </citation>
    <scope>NUCLEOTIDE SEQUENCE</scope>
    <source>
        <strain evidence="24 26">I ESC-2004</strain>
    </source>
</reference>
<evidence type="ECO:0000256" key="11">
    <source>
        <dbReference type="ARBA" id="ARBA00022949"/>
    </source>
</evidence>
<evidence type="ECO:0000256" key="14">
    <source>
        <dbReference type="ARBA" id="ARBA00023054"/>
    </source>
</evidence>
<evidence type="ECO:0000256" key="3">
    <source>
        <dbReference type="ARBA" id="ARBA00010386"/>
    </source>
</evidence>
<keyword evidence="15" id="KW-0238">DNA-binding</keyword>
<keyword evidence="14" id="KW-0175">Coiled coil</keyword>
<feature type="domain" description="Pinin/SDK/MemA protein" evidence="22">
    <location>
        <begin position="129"/>
        <end position="219"/>
    </location>
</feature>
<keyword evidence="10" id="KW-0832">Ubl conjugation</keyword>
<feature type="compositionally biased region" description="Basic and acidic residues" evidence="21">
    <location>
        <begin position="152"/>
        <end position="183"/>
    </location>
</feature>
<evidence type="ECO:0000256" key="8">
    <source>
        <dbReference type="ARBA" id="ARBA00022664"/>
    </source>
</evidence>
<dbReference type="InterPro" id="IPR006786">
    <property type="entry name" value="Pinin_SDK_MemA"/>
</dbReference>
<dbReference type="GO" id="GO:0030057">
    <property type="term" value="C:desmosome"/>
    <property type="evidence" value="ECO:0007669"/>
    <property type="project" value="UniProtKB-SubCell"/>
</dbReference>
<dbReference type="Proteomes" id="UP000014760">
    <property type="component" value="Unassembled WGS sequence"/>
</dbReference>
<evidence type="ECO:0000256" key="10">
    <source>
        <dbReference type="ARBA" id="ARBA00022843"/>
    </source>
</evidence>
<comment type="similarity">
    <text evidence="3">Belongs to the pinin family.</text>
</comment>
<feature type="domain" description="Pinin/SDK" evidence="23">
    <location>
        <begin position="4"/>
        <end position="123"/>
    </location>
</feature>
<dbReference type="EMBL" id="KB299712">
    <property type="protein sequence ID" value="ELU07652.1"/>
    <property type="molecule type" value="Genomic_DNA"/>
</dbReference>
<accession>R7UUQ5</accession>
<keyword evidence="19" id="KW-0539">Nucleus</keyword>
<dbReference type="PANTHER" id="PTHR12707:SF0">
    <property type="entry name" value="PININ"/>
    <property type="match status" value="1"/>
</dbReference>
<evidence type="ECO:0000259" key="23">
    <source>
        <dbReference type="Pfam" id="PF04697"/>
    </source>
</evidence>
<keyword evidence="8" id="KW-0507">mRNA processing</keyword>
<evidence type="ECO:0000256" key="16">
    <source>
        <dbReference type="ARBA" id="ARBA00023159"/>
    </source>
</evidence>
<dbReference type="Pfam" id="PF04696">
    <property type="entry name" value="Pinin_SDK_memA"/>
    <property type="match status" value="1"/>
</dbReference>
<dbReference type="STRING" id="283909.R7UUQ5"/>
<name>R7UUQ5_CAPTE</name>
<dbReference type="GO" id="GO:0003677">
    <property type="term" value="F:DNA binding"/>
    <property type="evidence" value="ECO:0007669"/>
    <property type="project" value="UniProtKB-KW"/>
</dbReference>
<evidence type="ECO:0000256" key="4">
    <source>
        <dbReference type="ARBA" id="ARBA00020056"/>
    </source>
</evidence>
<evidence type="ECO:0000256" key="2">
    <source>
        <dbReference type="ARBA" id="ARBA00004568"/>
    </source>
</evidence>
<dbReference type="AlphaFoldDB" id="R7UUQ5"/>
<evidence type="ECO:0000256" key="18">
    <source>
        <dbReference type="ARBA" id="ARBA00023187"/>
    </source>
</evidence>
<organism evidence="24">
    <name type="scientific">Capitella teleta</name>
    <name type="common">Polychaete worm</name>
    <dbReference type="NCBI Taxonomy" id="283909"/>
    <lineage>
        <taxon>Eukaryota</taxon>
        <taxon>Metazoa</taxon>
        <taxon>Spiralia</taxon>
        <taxon>Lophotrochozoa</taxon>
        <taxon>Annelida</taxon>
        <taxon>Polychaeta</taxon>
        <taxon>Sedentaria</taxon>
        <taxon>Scolecida</taxon>
        <taxon>Capitellidae</taxon>
        <taxon>Capitella</taxon>
    </lineage>
</organism>
<dbReference type="Pfam" id="PF04697">
    <property type="entry name" value="Pinin_SDK_N"/>
    <property type="match status" value="1"/>
</dbReference>
<dbReference type="GO" id="GO:0071013">
    <property type="term" value="C:catalytic step 2 spliceosome"/>
    <property type="evidence" value="ECO:0007669"/>
    <property type="project" value="TreeGrafter"/>
</dbReference>
<keyword evidence="12" id="KW-0007">Acetylation</keyword>
<evidence type="ECO:0000256" key="15">
    <source>
        <dbReference type="ARBA" id="ARBA00023125"/>
    </source>
</evidence>
<dbReference type="GO" id="GO:0008380">
    <property type="term" value="P:RNA splicing"/>
    <property type="evidence" value="ECO:0007669"/>
    <property type="project" value="UniProtKB-KW"/>
</dbReference>
<keyword evidence="7" id="KW-0597">Phosphoprotein</keyword>
<feature type="compositionally biased region" description="Basic and acidic residues" evidence="21">
    <location>
        <begin position="68"/>
        <end position="78"/>
    </location>
</feature>
<evidence type="ECO:0000313" key="26">
    <source>
        <dbReference type="Proteomes" id="UP000014760"/>
    </source>
</evidence>
<keyword evidence="26" id="KW-1185">Reference proteome</keyword>
<keyword evidence="5" id="KW-0488">Methylation</keyword>
<dbReference type="PANTHER" id="PTHR12707">
    <property type="entry name" value="PINN"/>
    <property type="match status" value="1"/>
</dbReference>
<keyword evidence="9" id="KW-0747">Spliceosome</keyword>
<feature type="compositionally biased region" description="Basic and acidic residues" evidence="21">
    <location>
        <begin position="114"/>
        <end position="132"/>
    </location>
</feature>
<proteinExistence type="inferred from homology"/>
<dbReference type="InterPro" id="IPR006787">
    <property type="entry name" value="Pinin_SDK_N"/>
</dbReference>
<evidence type="ECO:0000256" key="17">
    <source>
        <dbReference type="ARBA" id="ARBA00023163"/>
    </source>
</evidence>
<reference evidence="26" key="1">
    <citation type="submission" date="2012-12" db="EMBL/GenBank/DDBJ databases">
        <authorList>
            <person name="Hellsten U."/>
            <person name="Grimwood J."/>
            <person name="Chapman J.A."/>
            <person name="Shapiro H."/>
            <person name="Aerts A."/>
            <person name="Otillar R.P."/>
            <person name="Terry A.Y."/>
            <person name="Boore J.L."/>
            <person name="Simakov O."/>
            <person name="Marletaz F."/>
            <person name="Cho S.-J."/>
            <person name="Edsinger-Gonzales E."/>
            <person name="Havlak P."/>
            <person name="Kuo D.-H."/>
            <person name="Larsson T."/>
            <person name="Lv J."/>
            <person name="Arendt D."/>
            <person name="Savage R."/>
            <person name="Osoegawa K."/>
            <person name="de Jong P."/>
            <person name="Lindberg D.R."/>
            <person name="Seaver E.C."/>
            <person name="Weisblat D.A."/>
            <person name="Putnam N.H."/>
            <person name="Grigoriev I.V."/>
            <person name="Rokhsar D.S."/>
        </authorList>
    </citation>
    <scope>NUCLEOTIDE SEQUENCE</scope>
    <source>
        <strain evidence="26">I ESC-2004</strain>
    </source>
</reference>
<feature type="compositionally biased region" description="Basic and acidic residues" evidence="21">
    <location>
        <begin position="7"/>
        <end position="40"/>
    </location>
</feature>
<gene>
    <name evidence="24" type="ORF">CAPTEDRAFT_135392</name>
</gene>
<feature type="region of interest" description="Disordered" evidence="21">
    <location>
        <begin position="151"/>
        <end position="183"/>
    </location>
</feature>
<keyword evidence="11" id="KW-0965">Cell junction</keyword>